<comment type="caution">
    <text evidence="1">The sequence shown here is derived from an EMBL/GenBank/DDBJ whole genome shotgun (WGS) entry which is preliminary data.</text>
</comment>
<keyword evidence="2" id="KW-1185">Reference proteome</keyword>
<dbReference type="InterPro" id="IPR006059">
    <property type="entry name" value="SBP"/>
</dbReference>
<dbReference type="PROSITE" id="PS51257">
    <property type="entry name" value="PROKAR_LIPOPROTEIN"/>
    <property type="match status" value="1"/>
</dbReference>
<protein>
    <submittedName>
        <fullName evidence="1">Extracellular solute-binding protein</fullName>
    </submittedName>
</protein>
<accession>A0ABV1G470</accession>
<organism evidence="1 2">
    <name type="scientific">Faecousia intestinalis</name>
    <dbReference type="NCBI Taxonomy" id="3133167"/>
    <lineage>
        <taxon>Bacteria</taxon>
        <taxon>Bacillati</taxon>
        <taxon>Bacillota</taxon>
        <taxon>Clostridia</taxon>
        <taxon>Eubacteriales</taxon>
        <taxon>Oscillospiraceae</taxon>
        <taxon>Faecousia</taxon>
    </lineage>
</organism>
<dbReference type="InterPro" id="IPR050490">
    <property type="entry name" value="Bact_solute-bd_prot1"/>
</dbReference>
<evidence type="ECO:0000313" key="2">
    <source>
        <dbReference type="Proteomes" id="UP001491552"/>
    </source>
</evidence>
<dbReference type="EMBL" id="JBBMFF010000110">
    <property type="protein sequence ID" value="MEQ2510029.1"/>
    <property type="molecule type" value="Genomic_DNA"/>
</dbReference>
<name>A0ABV1G470_9FIRM</name>
<reference evidence="1 2" key="1">
    <citation type="submission" date="2024-03" db="EMBL/GenBank/DDBJ databases">
        <title>Human intestinal bacterial collection.</title>
        <authorList>
            <person name="Pauvert C."/>
            <person name="Hitch T.C.A."/>
            <person name="Clavel T."/>
        </authorList>
    </citation>
    <scope>NUCLEOTIDE SEQUENCE [LARGE SCALE GENOMIC DNA]</scope>
    <source>
        <strain evidence="1 2">CLA-AA-H192</strain>
    </source>
</reference>
<gene>
    <name evidence="1" type="ORF">WMO66_01980</name>
</gene>
<dbReference type="Proteomes" id="UP001491552">
    <property type="component" value="Unassembled WGS sequence"/>
</dbReference>
<dbReference type="SUPFAM" id="SSF53850">
    <property type="entry name" value="Periplasmic binding protein-like II"/>
    <property type="match status" value="1"/>
</dbReference>
<dbReference type="PANTHER" id="PTHR43649">
    <property type="entry name" value="ARABINOSE-BINDING PROTEIN-RELATED"/>
    <property type="match status" value="1"/>
</dbReference>
<proteinExistence type="predicted"/>
<sequence length="429" mass="46893">MKKIIALTLVLILAVGLFAGCKSSDKGSVYFLNFKPEADSAWQALAKTYTEKTGVTVKVVTAASGTYETTLTAEMAKKDAPTLFQCGNETALDTWKDYCLALDGTKFLNEMTTSDFNLKGEDGKTYCAGYCYEAFGIIVNTELLEKAGHSLDEIKDFASLKAVAEDITAHKDELGFAAFSSAGLDSSSSWRFSGHLANMPLYYEFRDDNVTEQPATITGKYLANYKNIWDLYMNNATCAPSELAAKTGDESRAEFANGQAVFFQNGTWEYANLTDASAMGFSMDPAKLAMIPIYCGVEGEEKAGLACGTENCWAVNAKASEEDQKATLDFMKWVVTSDEGTKMMAEQFGPIPFKNAKESANVFFNNANHLMSEGNYTVTWAFNYTPNVESWRQGVVDALLAYSTGSGDWSGVETAFVNGWATQYQLQEG</sequence>
<dbReference type="Gene3D" id="3.40.190.10">
    <property type="entry name" value="Periplasmic binding protein-like II"/>
    <property type="match status" value="2"/>
</dbReference>
<evidence type="ECO:0000313" key="1">
    <source>
        <dbReference type="EMBL" id="MEQ2510029.1"/>
    </source>
</evidence>
<dbReference type="PANTHER" id="PTHR43649:SF12">
    <property type="entry name" value="DIACETYLCHITOBIOSE BINDING PROTEIN DASA"/>
    <property type="match status" value="1"/>
</dbReference>
<dbReference type="Pfam" id="PF13416">
    <property type="entry name" value="SBP_bac_8"/>
    <property type="match status" value="1"/>
</dbReference>
<dbReference type="RefSeq" id="WP_349134736.1">
    <property type="nucleotide sequence ID" value="NZ_JBBMFF010000110.1"/>
</dbReference>